<evidence type="ECO:0000313" key="2">
    <source>
        <dbReference type="EMBL" id="KIM72694.1"/>
    </source>
</evidence>
<feature type="region of interest" description="Disordered" evidence="1">
    <location>
        <begin position="1"/>
        <end position="31"/>
    </location>
</feature>
<dbReference type="InParanoid" id="A0A0C3EXK6"/>
<dbReference type="EMBL" id="KN833112">
    <property type="protein sequence ID" value="KIM72694.1"/>
    <property type="molecule type" value="Genomic_DNA"/>
</dbReference>
<reference evidence="3" key="2">
    <citation type="submission" date="2015-01" db="EMBL/GenBank/DDBJ databases">
        <title>Evolutionary Origins and Diversification of the Mycorrhizal Mutualists.</title>
        <authorList>
            <consortium name="DOE Joint Genome Institute"/>
            <consortium name="Mycorrhizal Genomics Consortium"/>
            <person name="Kohler A."/>
            <person name="Kuo A."/>
            <person name="Nagy L.G."/>
            <person name="Floudas D."/>
            <person name="Copeland A."/>
            <person name="Barry K.W."/>
            <person name="Cichocki N."/>
            <person name="Veneault-Fourrey C."/>
            <person name="LaButti K."/>
            <person name="Lindquist E.A."/>
            <person name="Lipzen A."/>
            <person name="Lundell T."/>
            <person name="Morin E."/>
            <person name="Murat C."/>
            <person name="Riley R."/>
            <person name="Ohm R."/>
            <person name="Sun H."/>
            <person name="Tunlid A."/>
            <person name="Henrissat B."/>
            <person name="Grigoriev I.V."/>
            <person name="Hibbett D.S."/>
            <person name="Martin F."/>
        </authorList>
    </citation>
    <scope>NUCLEOTIDE SEQUENCE [LARGE SCALE GENOMIC DNA]</scope>
    <source>
        <strain evidence="3">F 1598</strain>
    </source>
</reference>
<organism evidence="2 3">
    <name type="scientific">Piloderma croceum (strain F 1598)</name>
    <dbReference type="NCBI Taxonomy" id="765440"/>
    <lineage>
        <taxon>Eukaryota</taxon>
        <taxon>Fungi</taxon>
        <taxon>Dikarya</taxon>
        <taxon>Basidiomycota</taxon>
        <taxon>Agaricomycotina</taxon>
        <taxon>Agaricomycetes</taxon>
        <taxon>Agaricomycetidae</taxon>
        <taxon>Atheliales</taxon>
        <taxon>Atheliaceae</taxon>
        <taxon>Piloderma</taxon>
    </lineage>
</organism>
<reference evidence="2 3" key="1">
    <citation type="submission" date="2014-04" db="EMBL/GenBank/DDBJ databases">
        <authorList>
            <consortium name="DOE Joint Genome Institute"/>
            <person name="Kuo A."/>
            <person name="Tarkka M."/>
            <person name="Buscot F."/>
            <person name="Kohler A."/>
            <person name="Nagy L.G."/>
            <person name="Floudas D."/>
            <person name="Copeland A."/>
            <person name="Barry K.W."/>
            <person name="Cichocki N."/>
            <person name="Veneault-Fourrey C."/>
            <person name="LaButti K."/>
            <person name="Lindquist E.A."/>
            <person name="Lipzen A."/>
            <person name="Lundell T."/>
            <person name="Morin E."/>
            <person name="Murat C."/>
            <person name="Sun H."/>
            <person name="Tunlid A."/>
            <person name="Henrissat B."/>
            <person name="Grigoriev I.V."/>
            <person name="Hibbett D.S."/>
            <person name="Martin F."/>
            <person name="Nordberg H.P."/>
            <person name="Cantor M.N."/>
            <person name="Hua S.X."/>
        </authorList>
    </citation>
    <scope>NUCLEOTIDE SEQUENCE [LARGE SCALE GENOMIC DNA]</scope>
    <source>
        <strain evidence="2 3">F 1598</strain>
    </source>
</reference>
<accession>A0A0C3EXK6</accession>
<evidence type="ECO:0000256" key="1">
    <source>
        <dbReference type="SAM" id="MobiDB-lite"/>
    </source>
</evidence>
<keyword evidence="3" id="KW-1185">Reference proteome</keyword>
<dbReference type="AlphaFoldDB" id="A0A0C3EXK6"/>
<sequence length="76" mass="8698">MVMMARTSHCAGRARRREPNTAALSQSKRQSTVSVCLAVFWLLILKSSRACRQRCPPNCKVRFSYREFLLFTSCAL</sequence>
<gene>
    <name evidence="2" type="ORF">PILCRDRAFT_738559</name>
</gene>
<dbReference type="HOGENOM" id="CLU_2655386_0_0_1"/>
<dbReference type="Proteomes" id="UP000054166">
    <property type="component" value="Unassembled WGS sequence"/>
</dbReference>
<proteinExistence type="predicted"/>
<evidence type="ECO:0000313" key="3">
    <source>
        <dbReference type="Proteomes" id="UP000054166"/>
    </source>
</evidence>
<protein>
    <submittedName>
        <fullName evidence="2">Uncharacterized protein</fullName>
    </submittedName>
</protein>
<feature type="compositionally biased region" description="Polar residues" evidence="1">
    <location>
        <begin position="22"/>
        <end position="31"/>
    </location>
</feature>
<name>A0A0C3EXK6_PILCF</name>